<evidence type="ECO:0000313" key="2">
    <source>
        <dbReference type="Proteomes" id="UP000824890"/>
    </source>
</evidence>
<gene>
    <name evidence="1" type="ORF">HID58_042838</name>
</gene>
<accession>A0ABQ8BES5</accession>
<protein>
    <submittedName>
        <fullName evidence="1">Uncharacterized protein</fullName>
    </submittedName>
</protein>
<evidence type="ECO:0000313" key="1">
    <source>
        <dbReference type="EMBL" id="KAH0903335.1"/>
    </source>
</evidence>
<keyword evidence="2" id="KW-1185">Reference proteome</keyword>
<sequence>MMRGGELMARPLCNVHLNNLKHLLKAGSVYGMSGFEVTRSNLNFKLYDSPLSVIRLSCCFLLQNNGKLW</sequence>
<dbReference type="Proteomes" id="UP000824890">
    <property type="component" value="Unassembled WGS sequence"/>
</dbReference>
<proteinExistence type="predicted"/>
<dbReference type="EMBL" id="JAGKQM010000011">
    <property type="protein sequence ID" value="KAH0903335.1"/>
    <property type="molecule type" value="Genomic_DNA"/>
</dbReference>
<organism evidence="1 2">
    <name type="scientific">Brassica napus</name>
    <name type="common">Rape</name>
    <dbReference type="NCBI Taxonomy" id="3708"/>
    <lineage>
        <taxon>Eukaryota</taxon>
        <taxon>Viridiplantae</taxon>
        <taxon>Streptophyta</taxon>
        <taxon>Embryophyta</taxon>
        <taxon>Tracheophyta</taxon>
        <taxon>Spermatophyta</taxon>
        <taxon>Magnoliopsida</taxon>
        <taxon>eudicotyledons</taxon>
        <taxon>Gunneridae</taxon>
        <taxon>Pentapetalae</taxon>
        <taxon>rosids</taxon>
        <taxon>malvids</taxon>
        <taxon>Brassicales</taxon>
        <taxon>Brassicaceae</taxon>
        <taxon>Brassiceae</taxon>
        <taxon>Brassica</taxon>
    </lineage>
</organism>
<reference evidence="1 2" key="1">
    <citation type="submission" date="2021-05" db="EMBL/GenBank/DDBJ databases">
        <title>Genome Assembly of Synthetic Allotetraploid Brassica napus Reveals Homoeologous Exchanges between Subgenomes.</title>
        <authorList>
            <person name="Davis J.T."/>
        </authorList>
    </citation>
    <scope>NUCLEOTIDE SEQUENCE [LARGE SCALE GENOMIC DNA]</scope>
    <source>
        <strain evidence="2">cv. Da-Ae</strain>
        <tissue evidence="1">Seedling</tissue>
    </source>
</reference>
<comment type="caution">
    <text evidence="1">The sequence shown here is derived from an EMBL/GenBank/DDBJ whole genome shotgun (WGS) entry which is preliminary data.</text>
</comment>
<name>A0ABQ8BES5_BRANA</name>